<name>A0ACC2M395_PERAE</name>
<dbReference type="Proteomes" id="UP001234297">
    <property type="component" value="Chromosome 5"/>
</dbReference>
<organism evidence="1 2">
    <name type="scientific">Persea americana</name>
    <name type="common">Avocado</name>
    <dbReference type="NCBI Taxonomy" id="3435"/>
    <lineage>
        <taxon>Eukaryota</taxon>
        <taxon>Viridiplantae</taxon>
        <taxon>Streptophyta</taxon>
        <taxon>Embryophyta</taxon>
        <taxon>Tracheophyta</taxon>
        <taxon>Spermatophyta</taxon>
        <taxon>Magnoliopsida</taxon>
        <taxon>Magnoliidae</taxon>
        <taxon>Laurales</taxon>
        <taxon>Lauraceae</taxon>
        <taxon>Persea</taxon>
    </lineage>
</organism>
<evidence type="ECO:0000313" key="1">
    <source>
        <dbReference type="EMBL" id="KAJ8640147.1"/>
    </source>
</evidence>
<keyword evidence="2" id="KW-1185">Reference proteome</keyword>
<protein>
    <submittedName>
        <fullName evidence="1">Uncharacterized protein</fullName>
    </submittedName>
</protein>
<accession>A0ACC2M395</accession>
<proteinExistence type="predicted"/>
<sequence>MFGDSKAQGFIRFGSHSPASASSMEGVLLRTENIVAGTGATSTMATMAGERISVKRPSVGSAMRKKLSDITNGQQRSGLGSPFTDENSKPIPSTTKYYIEQLHKENTTLLRLVEEKNKIIELRGLELQKIQMNMKKAHQQNFQLAQANSQMLAELNFGKDRLKALQHELGCTVALLKAKNLEVEEKLKISHQEKPATCEELPEPSQHATDDTRPCNPHSGRRQSRRISSSRKSAVTQKHSATDDNNKRICLRRRSSASRSGAPELTEDLFEIEDTKFSVHPQIDDSMADGCPISLDSASTCVTNAEFKSGKEEIDGKSTPQCQVQELRRSSIGRPLRKAAEKLMVVNCSNYVVALFSLVI</sequence>
<dbReference type="EMBL" id="CM056813">
    <property type="protein sequence ID" value="KAJ8640147.1"/>
    <property type="molecule type" value="Genomic_DNA"/>
</dbReference>
<gene>
    <name evidence="1" type="ORF">MRB53_016841</name>
</gene>
<comment type="caution">
    <text evidence="1">The sequence shown here is derived from an EMBL/GenBank/DDBJ whole genome shotgun (WGS) entry which is preliminary data.</text>
</comment>
<evidence type="ECO:0000313" key="2">
    <source>
        <dbReference type="Proteomes" id="UP001234297"/>
    </source>
</evidence>
<reference evidence="1 2" key="1">
    <citation type="journal article" date="2022" name="Hortic Res">
        <title>A haplotype resolved chromosomal level avocado genome allows analysis of novel avocado genes.</title>
        <authorList>
            <person name="Nath O."/>
            <person name="Fletcher S.J."/>
            <person name="Hayward A."/>
            <person name="Shaw L.M."/>
            <person name="Masouleh A.K."/>
            <person name="Furtado A."/>
            <person name="Henry R.J."/>
            <person name="Mitter N."/>
        </authorList>
    </citation>
    <scope>NUCLEOTIDE SEQUENCE [LARGE SCALE GENOMIC DNA]</scope>
    <source>
        <strain evidence="2">cv. Hass</strain>
    </source>
</reference>